<organism evidence="1 2">
    <name type="scientific">Trichomonas vaginalis (strain ATCC PRA-98 / G3)</name>
    <dbReference type="NCBI Taxonomy" id="412133"/>
    <lineage>
        <taxon>Eukaryota</taxon>
        <taxon>Metamonada</taxon>
        <taxon>Parabasalia</taxon>
        <taxon>Trichomonadida</taxon>
        <taxon>Trichomonadidae</taxon>
        <taxon>Trichomonas</taxon>
    </lineage>
</organism>
<gene>
    <name evidence="1" type="ORF">TVAG_268870</name>
</gene>
<evidence type="ECO:0000313" key="2">
    <source>
        <dbReference type="Proteomes" id="UP000001542"/>
    </source>
</evidence>
<dbReference type="SMR" id="A2FIX3"/>
<evidence type="ECO:0000313" key="1">
    <source>
        <dbReference type="EMBL" id="EAX95150.1"/>
    </source>
</evidence>
<name>A2FIX3_TRIV3</name>
<proteinExistence type="predicted"/>
<sequence length="419" mass="49230">MNEIEEVFVGFEEFRQYFVITKDKKDSTEAFFQSTSYFTNFYNFVFLINHPKKLNADLNHLMLTGDALLRFHELKFLEDELYNLELEKYHENEKKYSKFIDLLGKLMDYAQDNFIQVNVEEFQKDTTDFPNKKRITSYIQIITNSLSISPVDNRNKQQIKKEIQRLLKNFAKDVGNSTIFAPVHPSEPYLMALLTLPCLPYKEILDNVINVYETTDAQVFSLELYESIYQIIKDLKLEKPKDSILFICIYRYIYETIFIRFPQTLAFKIDYTQAKALEQLKICDLQMIPPYKPECDEQLHPRDVFPLIEDFKDAVSSLQKLYFVVCPFDILDCVNDAITSIEKGCSRLCNYTETVFSFDTIFILFLACILASEIYDIDSMSKLCMDFIPVNKLAPKFEYAKAKIFAVAEELKRISQCKQ</sequence>
<dbReference type="Proteomes" id="UP000001542">
    <property type="component" value="Unassembled WGS sequence"/>
</dbReference>
<reference evidence="1" key="2">
    <citation type="journal article" date="2007" name="Science">
        <title>Draft genome sequence of the sexually transmitted pathogen Trichomonas vaginalis.</title>
        <authorList>
            <person name="Carlton J.M."/>
            <person name="Hirt R.P."/>
            <person name="Silva J.C."/>
            <person name="Delcher A.L."/>
            <person name="Schatz M."/>
            <person name="Zhao Q."/>
            <person name="Wortman J.R."/>
            <person name="Bidwell S.L."/>
            <person name="Alsmark U.C.M."/>
            <person name="Besteiro S."/>
            <person name="Sicheritz-Ponten T."/>
            <person name="Noel C.J."/>
            <person name="Dacks J.B."/>
            <person name="Foster P.G."/>
            <person name="Simillion C."/>
            <person name="Van de Peer Y."/>
            <person name="Miranda-Saavedra D."/>
            <person name="Barton G.J."/>
            <person name="Westrop G.D."/>
            <person name="Mueller S."/>
            <person name="Dessi D."/>
            <person name="Fiori P.L."/>
            <person name="Ren Q."/>
            <person name="Paulsen I."/>
            <person name="Zhang H."/>
            <person name="Bastida-Corcuera F.D."/>
            <person name="Simoes-Barbosa A."/>
            <person name="Brown M.T."/>
            <person name="Hayes R.D."/>
            <person name="Mukherjee M."/>
            <person name="Okumura C.Y."/>
            <person name="Schneider R."/>
            <person name="Smith A.J."/>
            <person name="Vanacova S."/>
            <person name="Villalvazo M."/>
            <person name="Haas B.J."/>
            <person name="Pertea M."/>
            <person name="Feldblyum T.V."/>
            <person name="Utterback T.R."/>
            <person name="Shu C.L."/>
            <person name="Osoegawa K."/>
            <person name="de Jong P.J."/>
            <person name="Hrdy I."/>
            <person name="Horvathova L."/>
            <person name="Zubacova Z."/>
            <person name="Dolezal P."/>
            <person name="Malik S.B."/>
            <person name="Logsdon J.M. Jr."/>
            <person name="Henze K."/>
            <person name="Gupta A."/>
            <person name="Wang C.C."/>
            <person name="Dunne R.L."/>
            <person name="Upcroft J.A."/>
            <person name="Upcroft P."/>
            <person name="White O."/>
            <person name="Salzberg S.L."/>
            <person name="Tang P."/>
            <person name="Chiu C.-H."/>
            <person name="Lee Y.-S."/>
            <person name="Embley T.M."/>
            <person name="Coombs G.H."/>
            <person name="Mottram J.C."/>
            <person name="Tachezy J."/>
            <person name="Fraser-Liggett C.M."/>
            <person name="Johnson P.J."/>
        </authorList>
    </citation>
    <scope>NUCLEOTIDE SEQUENCE [LARGE SCALE GENOMIC DNA]</scope>
    <source>
        <strain evidence="1">G3</strain>
    </source>
</reference>
<dbReference type="Gene3D" id="1.20.1050.80">
    <property type="entry name" value="VPS9 domain"/>
    <property type="match status" value="1"/>
</dbReference>
<dbReference type="KEGG" id="tva:4752894"/>
<accession>A2FIX3</accession>
<protein>
    <submittedName>
        <fullName evidence="1">Uncharacterized protein</fullName>
    </submittedName>
</protein>
<dbReference type="EMBL" id="DS113821">
    <property type="protein sequence ID" value="EAX95150.1"/>
    <property type="molecule type" value="Genomic_DNA"/>
</dbReference>
<dbReference type="AlphaFoldDB" id="A2FIX3"/>
<dbReference type="VEuPathDB" id="TrichDB:TVAGG3_0473510"/>
<dbReference type="VEuPathDB" id="TrichDB:TVAG_268870"/>
<dbReference type="InterPro" id="IPR037191">
    <property type="entry name" value="VPS9_dom_sf"/>
</dbReference>
<dbReference type="InParanoid" id="A2FIX3"/>
<dbReference type="RefSeq" id="XP_001308080.1">
    <property type="nucleotide sequence ID" value="XM_001308079.1"/>
</dbReference>
<reference evidence="1" key="1">
    <citation type="submission" date="2006-10" db="EMBL/GenBank/DDBJ databases">
        <authorList>
            <person name="Amadeo P."/>
            <person name="Zhao Q."/>
            <person name="Wortman J."/>
            <person name="Fraser-Liggett C."/>
            <person name="Carlton J."/>
        </authorList>
    </citation>
    <scope>NUCLEOTIDE SEQUENCE</scope>
    <source>
        <strain evidence="1">G3</strain>
    </source>
</reference>
<keyword evidence="2" id="KW-1185">Reference proteome</keyword>
<dbReference type="SUPFAM" id="SSF109993">
    <property type="entry name" value="VPS9 domain"/>
    <property type="match status" value="1"/>
</dbReference>